<dbReference type="RefSeq" id="WP_184334143.1">
    <property type="nucleotide sequence ID" value="NZ_JACHHZ010000004.1"/>
</dbReference>
<dbReference type="Proteomes" id="UP000588068">
    <property type="component" value="Unassembled WGS sequence"/>
</dbReference>
<comment type="caution">
    <text evidence="2">The sequence shown here is derived from an EMBL/GenBank/DDBJ whole genome shotgun (WGS) entry which is preliminary data.</text>
</comment>
<keyword evidence="3" id="KW-1185">Reference proteome</keyword>
<sequence length="146" mass="14770">MSRFEFALPRARALMAVAVLGAGLALSGTAAAAPPATVTGSWSILIDQNYTTLDITNQGGGGGPGGSTCRVILGYLGIAPITGYYCPPTGELHFLHNNVSTGATVRTFSGSVTAATGVAPAHMAGTFKVVNVAFGPYGEYPFSASK</sequence>
<evidence type="ECO:0000313" key="2">
    <source>
        <dbReference type="EMBL" id="MBB6094740.1"/>
    </source>
</evidence>
<protein>
    <submittedName>
        <fullName evidence="2">Uncharacterized protein</fullName>
    </submittedName>
</protein>
<proteinExistence type="predicted"/>
<feature type="chain" id="PRO_5032620387" evidence="1">
    <location>
        <begin position="33"/>
        <end position="146"/>
    </location>
</feature>
<feature type="signal peptide" evidence="1">
    <location>
        <begin position="1"/>
        <end position="32"/>
    </location>
</feature>
<evidence type="ECO:0000256" key="1">
    <source>
        <dbReference type="SAM" id="SignalP"/>
    </source>
</evidence>
<accession>A0A841HR94</accession>
<dbReference type="EMBL" id="JACHHZ010000004">
    <property type="protein sequence ID" value="MBB6094740.1"/>
    <property type="molecule type" value="Genomic_DNA"/>
</dbReference>
<name>A0A841HR94_9GAMM</name>
<organism evidence="2 3">
    <name type="scientific">Povalibacter uvarum</name>
    <dbReference type="NCBI Taxonomy" id="732238"/>
    <lineage>
        <taxon>Bacteria</taxon>
        <taxon>Pseudomonadati</taxon>
        <taxon>Pseudomonadota</taxon>
        <taxon>Gammaproteobacteria</taxon>
        <taxon>Steroidobacterales</taxon>
        <taxon>Steroidobacteraceae</taxon>
        <taxon>Povalibacter</taxon>
    </lineage>
</organism>
<dbReference type="AlphaFoldDB" id="A0A841HR94"/>
<evidence type="ECO:0000313" key="3">
    <source>
        <dbReference type="Proteomes" id="UP000588068"/>
    </source>
</evidence>
<reference evidence="2 3" key="1">
    <citation type="submission" date="2020-08" db="EMBL/GenBank/DDBJ databases">
        <title>Genomic Encyclopedia of Type Strains, Phase IV (KMG-IV): sequencing the most valuable type-strain genomes for metagenomic binning, comparative biology and taxonomic classification.</title>
        <authorList>
            <person name="Goeker M."/>
        </authorList>
    </citation>
    <scope>NUCLEOTIDE SEQUENCE [LARGE SCALE GENOMIC DNA]</scope>
    <source>
        <strain evidence="2 3">DSM 26723</strain>
    </source>
</reference>
<gene>
    <name evidence="2" type="ORF">HNQ60_003627</name>
</gene>
<keyword evidence="1" id="KW-0732">Signal</keyword>